<evidence type="ECO:0000256" key="1">
    <source>
        <dbReference type="SAM" id="MobiDB-lite"/>
    </source>
</evidence>
<organismHost>
    <name type="scientific">Trifolium incarnatum</name>
    <name type="common">Crimson clover</name>
    <dbReference type="NCBI Taxonomy" id="60916"/>
</organismHost>
<organismHost>
    <name type="scientific">Chenopodium album</name>
    <name type="common">Fat hen</name>
    <dbReference type="NCBI Taxonomy" id="3559"/>
</organismHost>
<organismHost>
    <name type="scientific">Chenopodium amaranticolor</name>
    <dbReference type="NCBI Taxonomy" id="66262"/>
</organismHost>
<evidence type="ECO:0000313" key="2">
    <source>
        <dbReference type="EMBL" id="QZA75378.1"/>
    </source>
</evidence>
<dbReference type="InterPro" id="IPR006902">
    <property type="entry name" value="Umbravirus_LDM"/>
</dbReference>
<feature type="compositionally biased region" description="Basic and acidic residues" evidence="1">
    <location>
        <begin position="111"/>
        <end position="123"/>
    </location>
</feature>
<proteinExistence type="predicted"/>
<feature type="compositionally biased region" description="Basic and acidic residues" evidence="1">
    <location>
        <begin position="64"/>
        <end position="74"/>
    </location>
</feature>
<accession>A0A8G1GLT0</accession>
<name>A0A8G1GLT0_PEMV2</name>
<feature type="compositionally biased region" description="Basic residues" evidence="1">
    <location>
        <begin position="89"/>
        <end position="98"/>
    </location>
</feature>
<sequence>MTIIINVNNDERKQPKRATGGSVRGSNNERARGDKPRRNHPSTRERKGNTHPSPTPKNSRTGKLRVEAVSEHPKHGGPTFRGESSRSVHPTRPRRRARRGGDMASRQHPAPPRERRAKVEAQAERRAKALSVLPTLLDSIGGLDLGPAEVFLHCHRAVRRKLRPGVQSIQPVSHVVSANRSSDPQLPEPPTTCTANLQDDGAGRPLGSGVPTAVPEGCYVEQVCHASHYG</sequence>
<gene>
    <name evidence="2" type="primary">ORF3</name>
</gene>
<feature type="compositionally biased region" description="Polar residues" evidence="1">
    <location>
        <begin position="50"/>
        <end position="61"/>
    </location>
</feature>
<reference evidence="2" key="1">
    <citation type="submission" date="2021-04" db="EMBL/GenBank/DDBJ databases">
        <title>Plant Virus Collection isolate.</title>
        <authorList>
            <person name="Knierim D."/>
            <person name="Margaria P."/>
            <person name="Menzel W."/>
            <person name="Winter S."/>
        </authorList>
    </citation>
    <scope>NUCLEOTIDE SEQUENCE</scope>
    <source>
        <strain evidence="2">DSMZ PV-0088</strain>
    </source>
</reference>
<organismHost>
    <name type="scientific">Chenopodium quinoa</name>
    <name type="common">Quinoa</name>
    <dbReference type="NCBI Taxonomy" id="63459"/>
</organismHost>
<dbReference type="EMBL" id="MW961148">
    <property type="protein sequence ID" value="QZA75378.1"/>
    <property type="molecule type" value="Genomic_RNA"/>
</dbReference>
<feature type="compositionally biased region" description="Basic and acidic residues" evidence="1">
    <location>
        <begin position="27"/>
        <end position="48"/>
    </location>
</feature>
<dbReference type="Pfam" id="PF04817">
    <property type="entry name" value="Umbravirus_LDM"/>
    <property type="match status" value="1"/>
</dbReference>
<organism evidence="2">
    <name type="scientific">Pea enation mosaic virus-2</name>
    <name type="common">PEMV-2</name>
    <dbReference type="NCBI Taxonomy" id="193120"/>
    <lineage>
        <taxon>Viruses</taxon>
        <taxon>Riboviria</taxon>
        <taxon>Orthornavirae</taxon>
        <taxon>Kitrinoviricota</taxon>
        <taxon>Tolucaviricetes</taxon>
        <taxon>Tolivirales</taxon>
        <taxon>Tombusviridae</taxon>
        <taxon>Calvusvirinae</taxon>
        <taxon>Umbravirus</taxon>
        <taxon>Umbravirus pisi</taxon>
    </lineage>
</organism>
<protein>
    <submittedName>
        <fullName evidence="2">Long-distance movement protein</fullName>
    </submittedName>
</protein>
<organismHost>
    <name type="scientific">Vicia faba</name>
    <name type="common">Broad bean</name>
    <name type="synonym">Faba vulgaris</name>
    <dbReference type="NCBI Taxonomy" id="3906"/>
</organismHost>
<organismHost>
    <name type="scientific">Pisum sativum</name>
    <name type="common">Garden pea</name>
    <name type="synonym">Lathyrus oleraceus</name>
    <dbReference type="NCBI Taxonomy" id="3888"/>
</organismHost>
<feature type="region of interest" description="Disordered" evidence="1">
    <location>
        <begin position="1"/>
        <end position="123"/>
    </location>
</feature>
<organismHost>
    <name type="scientific">Nicotiana clevelandii</name>
    <name type="common">Wild tobacco</name>
    <dbReference type="NCBI Taxonomy" id="81866"/>
</organismHost>